<dbReference type="EMBL" id="DACRBY010000001">
    <property type="protein sequence ID" value="HAS8538259.1"/>
    <property type="molecule type" value="Genomic_DNA"/>
</dbReference>
<gene>
    <name evidence="1" type="ORF">I7730_00400</name>
</gene>
<name>A0A8H9MYM3_VIBVL</name>
<proteinExistence type="predicted"/>
<sequence>MLKTNYPSPKLAVEQLADTHLEVLSQHKGAHIEIFAYRNHKGYTAHLNTADIDVDSNRTVIQKGIGELPNKAIANLLIKSGLKPLESLPEIDELAELYNQAVVAIPYLHFVLRVNSKLGWDMTIEINNDIMHPQYECLVHVSTDNPIDTFKQSVAEFKANPHLINAIAKAQQ</sequence>
<protein>
    <submittedName>
        <fullName evidence="1">Uncharacterized protein</fullName>
    </submittedName>
</protein>
<accession>A0A8H9MYM3</accession>
<reference evidence="1" key="2">
    <citation type="submission" date="2019-01" db="EMBL/GenBank/DDBJ databases">
        <authorList>
            <consortium name="NCBI Pathogen Detection Project"/>
        </authorList>
    </citation>
    <scope>NUCLEOTIDE SEQUENCE</scope>
    <source>
        <strain evidence="1">BCW_3452</strain>
    </source>
</reference>
<evidence type="ECO:0000313" key="1">
    <source>
        <dbReference type="EMBL" id="HAS8538259.1"/>
    </source>
</evidence>
<dbReference type="Proteomes" id="UP000863257">
    <property type="component" value="Unassembled WGS sequence"/>
</dbReference>
<reference evidence="1" key="1">
    <citation type="journal article" date="2018" name="Genome Biol.">
        <title>SKESA: strategic k-mer extension for scrupulous assemblies.</title>
        <authorList>
            <person name="Souvorov A."/>
            <person name="Agarwala R."/>
            <person name="Lipman D.J."/>
        </authorList>
    </citation>
    <scope>NUCLEOTIDE SEQUENCE</scope>
    <source>
        <strain evidence="1">BCW_3452</strain>
    </source>
</reference>
<organism evidence="1">
    <name type="scientific">Vibrio vulnificus</name>
    <dbReference type="NCBI Taxonomy" id="672"/>
    <lineage>
        <taxon>Bacteria</taxon>
        <taxon>Pseudomonadati</taxon>
        <taxon>Pseudomonadota</taxon>
        <taxon>Gammaproteobacteria</taxon>
        <taxon>Vibrionales</taxon>
        <taxon>Vibrionaceae</taxon>
        <taxon>Vibrio</taxon>
    </lineage>
</organism>
<dbReference type="AlphaFoldDB" id="A0A8H9MYM3"/>
<comment type="caution">
    <text evidence="1">The sequence shown here is derived from an EMBL/GenBank/DDBJ whole genome shotgun (WGS) entry which is preliminary data.</text>
</comment>